<evidence type="ECO:0000313" key="4">
    <source>
        <dbReference type="EMBL" id="PIP87593.1"/>
    </source>
</evidence>
<evidence type="ECO:0000256" key="2">
    <source>
        <dbReference type="ARBA" id="ARBA00022695"/>
    </source>
</evidence>
<comment type="caution">
    <text evidence="4">The sequence shown here is derived from an EMBL/GenBank/DDBJ whole genome shotgun (WGS) entry which is preliminary data.</text>
</comment>
<dbReference type="NCBIfam" id="TIGR00125">
    <property type="entry name" value="cyt_tran_rel"/>
    <property type="match status" value="1"/>
</dbReference>
<dbReference type="SUPFAM" id="SSF52374">
    <property type="entry name" value="Nucleotidylyl transferase"/>
    <property type="match status" value="1"/>
</dbReference>
<dbReference type="Gene3D" id="3.40.50.620">
    <property type="entry name" value="HUPs"/>
    <property type="match status" value="1"/>
</dbReference>
<organism evidence="4 5">
    <name type="scientific">Candidatus Beckwithbacteria bacterium CG22_combo_CG10-13_8_21_14_all_01_47_9</name>
    <dbReference type="NCBI Taxonomy" id="1974496"/>
    <lineage>
        <taxon>Bacteria</taxon>
        <taxon>Candidatus Beckwithiibacteriota</taxon>
    </lineage>
</organism>
<reference evidence="4 5" key="1">
    <citation type="submission" date="2017-09" db="EMBL/GenBank/DDBJ databases">
        <title>Depth-based differentiation of microbial function through sediment-hosted aquifers and enrichment of novel symbionts in the deep terrestrial subsurface.</title>
        <authorList>
            <person name="Probst A.J."/>
            <person name="Ladd B."/>
            <person name="Jarett J.K."/>
            <person name="Geller-Mcgrath D.E."/>
            <person name="Sieber C.M."/>
            <person name="Emerson J.B."/>
            <person name="Anantharaman K."/>
            <person name="Thomas B.C."/>
            <person name="Malmstrom R."/>
            <person name="Stieglmeier M."/>
            <person name="Klingl A."/>
            <person name="Woyke T."/>
            <person name="Ryan C.M."/>
            <person name="Banfield J.F."/>
        </authorList>
    </citation>
    <scope>NUCLEOTIDE SEQUENCE [LARGE SCALE GENOMIC DNA]</scope>
    <source>
        <strain evidence="4">CG22_combo_CG10-13_8_21_14_all_01_47_9</strain>
    </source>
</reference>
<name>A0A2H0DZI9_9BACT</name>
<dbReference type="InterPro" id="IPR014729">
    <property type="entry name" value="Rossmann-like_a/b/a_fold"/>
</dbReference>
<dbReference type="EMBL" id="PCTU01000128">
    <property type="protein sequence ID" value="PIP87593.1"/>
    <property type="molecule type" value="Genomic_DNA"/>
</dbReference>
<evidence type="ECO:0000256" key="1">
    <source>
        <dbReference type="ARBA" id="ARBA00022679"/>
    </source>
</evidence>
<feature type="domain" description="Cytidyltransferase-like" evidence="3">
    <location>
        <begin position="161"/>
        <end position="259"/>
    </location>
</feature>
<dbReference type="Proteomes" id="UP000229981">
    <property type="component" value="Unassembled WGS sequence"/>
</dbReference>
<sequence length="431" mass="47863">AHFKPDSFISVVPDLVKELNSGKTSLLIVRNLFHLDAAFVRRVKSLTGQGKTVSVVINNLIGVADSGDKLRLLSQLASVSRAFLVNDTDLWENPDVRFNSDAHLLDPCINKTSQYRLTRPYSTFTEKAVDAGFNNDKYISVNDLPNLVKKYQAEGKRVVVVSGVFDVLHVGHLRYFEEAKSRGDVLIILTNSDFSAAKQPKNTGKDRPINPLRDRAETLAAFAAVDHVAGFDESNLLELFTQLENITYVKTEKDLQSETVNREIKLVQQRGGRVFTAAAIKKPEGLDFYSSTAAIDSQRLPGEMAISDEKISPEMRHLAREIVREYFTVDLEKISPLFDEQVDTLLTKLLIWNAKTGQLTSWREKIAAAFEQTASESTAAEIDVIKDLVAAYHQSSEKFGSPPDSMRANLFVQTALAMAGLAADILPIQYA</sequence>
<dbReference type="InterPro" id="IPR050385">
    <property type="entry name" value="Archaeal_FAD_synthase"/>
</dbReference>
<proteinExistence type="predicted"/>
<dbReference type="InterPro" id="IPR004821">
    <property type="entry name" value="Cyt_trans-like"/>
</dbReference>
<evidence type="ECO:0000259" key="3">
    <source>
        <dbReference type="Pfam" id="PF01467"/>
    </source>
</evidence>
<feature type="non-terminal residue" evidence="4">
    <location>
        <position position="1"/>
    </location>
</feature>
<dbReference type="PANTHER" id="PTHR43793:SF2">
    <property type="entry name" value="BIFUNCTIONAL PROTEIN HLDE"/>
    <property type="match status" value="1"/>
</dbReference>
<accession>A0A2H0DZI9</accession>
<dbReference type="PANTHER" id="PTHR43793">
    <property type="entry name" value="FAD SYNTHASE"/>
    <property type="match status" value="1"/>
</dbReference>
<dbReference type="Pfam" id="PF01467">
    <property type="entry name" value="CTP_transf_like"/>
    <property type="match status" value="1"/>
</dbReference>
<feature type="non-terminal residue" evidence="4">
    <location>
        <position position="431"/>
    </location>
</feature>
<dbReference type="AlphaFoldDB" id="A0A2H0DZI9"/>
<keyword evidence="1" id="KW-0808">Transferase</keyword>
<protein>
    <recommendedName>
        <fullName evidence="3">Cytidyltransferase-like domain-containing protein</fullName>
    </recommendedName>
</protein>
<dbReference type="GO" id="GO:0016779">
    <property type="term" value="F:nucleotidyltransferase activity"/>
    <property type="evidence" value="ECO:0007669"/>
    <property type="project" value="UniProtKB-KW"/>
</dbReference>
<keyword evidence="2" id="KW-0548">Nucleotidyltransferase</keyword>
<gene>
    <name evidence="4" type="ORF">COW80_04950</name>
</gene>
<evidence type="ECO:0000313" key="5">
    <source>
        <dbReference type="Proteomes" id="UP000229981"/>
    </source>
</evidence>